<dbReference type="GO" id="GO:0008312">
    <property type="term" value="F:7S RNA binding"/>
    <property type="evidence" value="ECO:0007669"/>
    <property type="project" value="InterPro"/>
</dbReference>
<dbReference type="GO" id="GO:0005786">
    <property type="term" value="C:signal recognition particle, endoplasmic reticulum targeting"/>
    <property type="evidence" value="ECO:0007669"/>
    <property type="project" value="UniProtKB-KW"/>
</dbReference>
<dbReference type="Proteomes" id="UP000355283">
    <property type="component" value="Unassembled WGS sequence"/>
</dbReference>
<gene>
    <name evidence="6" type="ORF">NSK_001312</name>
</gene>
<dbReference type="AlphaFoldDB" id="A0A4D9DE53"/>
<keyword evidence="3" id="KW-0733">Signal recognition particle</keyword>
<organism evidence="6 7">
    <name type="scientific">Nannochloropsis salina CCMP1776</name>
    <dbReference type="NCBI Taxonomy" id="1027361"/>
    <lineage>
        <taxon>Eukaryota</taxon>
        <taxon>Sar</taxon>
        <taxon>Stramenopiles</taxon>
        <taxon>Ochrophyta</taxon>
        <taxon>Eustigmatophyceae</taxon>
        <taxon>Eustigmatales</taxon>
        <taxon>Monodopsidaceae</taxon>
        <taxon>Microchloropsis</taxon>
        <taxon>Microchloropsis salina</taxon>
    </lineage>
</organism>
<dbReference type="Pfam" id="PF01922">
    <property type="entry name" value="SRP19"/>
    <property type="match status" value="1"/>
</dbReference>
<dbReference type="PANTHER" id="PTHR17453">
    <property type="entry name" value="SIGNAL RECOGNITION PARTICLE 19 KD PROTEIN"/>
    <property type="match status" value="1"/>
</dbReference>
<feature type="region of interest" description="Disordered" evidence="5">
    <location>
        <begin position="185"/>
        <end position="225"/>
    </location>
</feature>
<evidence type="ECO:0000256" key="3">
    <source>
        <dbReference type="ARBA" id="ARBA00023135"/>
    </source>
</evidence>
<dbReference type="InterPro" id="IPR002778">
    <property type="entry name" value="Signal_recog_particle_SRP19"/>
</dbReference>
<sequence length="225" mass="24765">MQRQRREEERISSAAMNAAVSQAEALGMTPEELQQTIDQMHLHDQHAIVAYPGSRPRDQEKLLEDSKVTFVTVWPNYLDAEKTLFQGRRIPKEKACPNPSVHDISDLLAQWELAHIVEQHKRYPRDWLSYGRVRVELKDPITGAPLHPDFPSRRALLLKLGESIPGLSSRKVRLEAEAAALKAAQQKNAAAAAASATPSGAGGGEGGEGGGRGNRKKKKGKKGRK</sequence>
<feature type="compositionally biased region" description="Basic residues" evidence="5">
    <location>
        <begin position="213"/>
        <end position="225"/>
    </location>
</feature>
<keyword evidence="4" id="KW-0687">Ribonucleoprotein</keyword>
<dbReference type="Gene3D" id="3.30.56.30">
    <property type="entry name" value="Signal recognition particle, SRP19-like subunit"/>
    <property type="match status" value="1"/>
</dbReference>
<keyword evidence="2" id="KW-0963">Cytoplasm</keyword>
<dbReference type="EMBL" id="SDOX01000006">
    <property type="protein sequence ID" value="TFJ86978.1"/>
    <property type="molecule type" value="Genomic_DNA"/>
</dbReference>
<evidence type="ECO:0000313" key="6">
    <source>
        <dbReference type="EMBL" id="TFJ86978.1"/>
    </source>
</evidence>
<dbReference type="GO" id="GO:0006617">
    <property type="term" value="P:SRP-dependent cotranslational protein targeting to membrane, signal sequence recognition"/>
    <property type="evidence" value="ECO:0007669"/>
    <property type="project" value="TreeGrafter"/>
</dbReference>
<evidence type="ECO:0000313" key="7">
    <source>
        <dbReference type="Proteomes" id="UP000355283"/>
    </source>
</evidence>
<comment type="caution">
    <text evidence="6">The sequence shown here is derived from an EMBL/GenBank/DDBJ whole genome shotgun (WGS) entry which is preliminary data.</text>
</comment>
<feature type="compositionally biased region" description="Gly residues" evidence="5">
    <location>
        <begin position="200"/>
        <end position="212"/>
    </location>
</feature>
<feature type="compositionally biased region" description="Low complexity" evidence="5">
    <location>
        <begin position="185"/>
        <end position="199"/>
    </location>
</feature>
<accession>A0A4D9DE53</accession>
<dbReference type="SUPFAM" id="SSF69695">
    <property type="entry name" value="SRP19"/>
    <property type="match status" value="1"/>
</dbReference>
<keyword evidence="7" id="KW-1185">Reference proteome</keyword>
<evidence type="ECO:0008006" key="8">
    <source>
        <dbReference type="Google" id="ProtNLM"/>
    </source>
</evidence>
<proteinExistence type="predicted"/>
<name>A0A4D9DE53_9STRA</name>
<dbReference type="OrthoDB" id="2190947at2759"/>
<evidence type="ECO:0000256" key="2">
    <source>
        <dbReference type="ARBA" id="ARBA00022490"/>
    </source>
</evidence>
<evidence type="ECO:0000256" key="5">
    <source>
        <dbReference type="SAM" id="MobiDB-lite"/>
    </source>
</evidence>
<protein>
    <recommendedName>
        <fullName evidence="8">Signal recognition particle SRP19 subunit</fullName>
    </recommendedName>
</protein>
<comment type="subcellular location">
    <subcellularLocation>
        <location evidence="1">Cytoplasm</location>
    </subcellularLocation>
</comment>
<dbReference type="PANTHER" id="PTHR17453:SF0">
    <property type="entry name" value="SIGNAL RECOGNITION PARTICLE 19 KDA PROTEIN"/>
    <property type="match status" value="1"/>
</dbReference>
<evidence type="ECO:0000256" key="1">
    <source>
        <dbReference type="ARBA" id="ARBA00004496"/>
    </source>
</evidence>
<evidence type="ECO:0000256" key="4">
    <source>
        <dbReference type="ARBA" id="ARBA00023274"/>
    </source>
</evidence>
<reference evidence="6 7" key="1">
    <citation type="submission" date="2019-01" db="EMBL/GenBank/DDBJ databases">
        <title>Nuclear Genome Assembly of the Microalgal Biofuel strain Nannochloropsis salina CCMP1776.</title>
        <authorList>
            <person name="Hovde B."/>
        </authorList>
    </citation>
    <scope>NUCLEOTIDE SEQUENCE [LARGE SCALE GENOMIC DNA]</scope>
    <source>
        <strain evidence="6 7">CCMP1776</strain>
    </source>
</reference>
<dbReference type="InterPro" id="IPR036521">
    <property type="entry name" value="SRP19-like_sf"/>
</dbReference>